<accession>A0A502CZ71</accession>
<dbReference type="EMBL" id="RCZM01000003">
    <property type="protein sequence ID" value="TPG17051.1"/>
    <property type="molecule type" value="Genomic_DNA"/>
</dbReference>
<reference evidence="1 2" key="1">
    <citation type="journal article" date="2019" name="Environ. Microbiol.">
        <title>Species interactions and distinct microbial communities in high Arctic permafrost affected cryosols are associated with the CH4 and CO2 gas fluxes.</title>
        <authorList>
            <person name="Altshuler I."/>
            <person name="Hamel J."/>
            <person name="Turney S."/>
            <person name="Magnuson E."/>
            <person name="Levesque R."/>
            <person name="Greer C."/>
            <person name="Whyte L.G."/>
        </authorList>
    </citation>
    <scope>NUCLEOTIDE SEQUENCE [LARGE SCALE GENOMIC DNA]</scope>
    <source>
        <strain evidence="1 2">S9.3A</strain>
    </source>
</reference>
<keyword evidence="2" id="KW-1185">Reference proteome</keyword>
<dbReference type="Proteomes" id="UP000317722">
    <property type="component" value="Unassembled WGS sequence"/>
</dbReference>
<organism evidence="1 2">
    <name type="scientific">Pedococcus bigeumensis</name>
    <dbReference type="NCBI Taxonomy" id="433644"/>
    <lineage>
        <taxon>Bacteria</taxon>
        <taxon>Bacillati</taxon>
        <taxon>Actinomycetota</taxon>
        <taxon>Actinomycetes</taxon>
        <taxon>Micrococcales</taxon>
        <taxon>Intrasporangiaceae</taxon>
        <taxon>Pedococcus</taxon>
    </lineage>
</organism>
<proteinExistence type="predicted"/>
<protein>
    <submittedName>
        <fullName evidence="1">Uncharacterized protein</fullName>
    </submittedName>
</protein>
<dbReference type="AlphaFoldDB" id="A0A502CZ71"/>
<comment type="caution">
    <text evidence="1">The sequence shown here is derived from an EMBL/GenBank/DDBJ whole genome shotgun (WGS) entry which is preliminary data.</text>
</comment>
<sequence length="172" mass="18193">MVIAYPGVIPKAGGLPGKAALGQDGSRRCCKCYVLIPASRGKSPYCGPCKTDADKAAARARDAKQVDAQGAKSAILSAEHWIGPGFIYGKDGSLILDARTVRALRDEFGGALSALAEHSSLATRAYDARNGQHYHQVLGEVLEQVENLNLTLRHALWPKASGLRPPTDGAKS</sequence>
<evidence type="ECO:0000313" key="1">
    <source>
        <dbReference type="EMBL" id="TPG17051.1"/>
    </source>
</evidence>
<name>A0A502CZ71_9MICO</name>
<evidence type="ECO:0000313" key="2">
    <source>
        <dbReference type="Proteomes" id="UP000317722"/>
    </source>
</evidence>
<dbReference type="RefSeq" id="WP_140739771.1">
    <property type="nucleotide sequence ID" value="NZ_RCZM01000003.1"/>
</dbReference>
<gene>
    <name evidence="1" type="ORF">EAH86_09755</name>
</gene>